<dbReference type="PANTHER" id="PTHR22911">
    <property type="entry name" value="ACYL-MALONYL CONDENSING ENZYME-RELATED"/>
    <property type="match status" value="1"/>
</dbReference>
<feature type="transmembrane region" description="Helical" evidence="1">
    <location>
        <begin position="180"/>
        <end position="205"/>
    </location>
</feature>
<name>A0A7C1NBJ8_UNCW3</name>
<sequence length="290" mass="31103">MPVTRIRILLVLFLGIIAVSFASILIRLTPAPALVIAAGRLVFAALLLTPFYLARPLHRRQELRRRKLLLSLLGGVFLAAHFGFWIESLNHTSVASSVVLVAMNPVFVALLSPLLLREKPGARLYIAVGLGALGALIINRPALSSPAGLTGNLLALAGALFAALYVIIGRKLRPGLSLVGYVWPVYLISGVILTTLVLALGYPLADYPGRTWLFILLLALGPQIIGHTSFNWALAYLPAPTVALTILGEPVGTTILAMLLLHQFPTIWEIFGGLLILTAIYIAASSLNTE</sequence>
<keyword evidence="1" id="KW-0812">Transmembrane</keyword>
<feature type="transmembrane region" description="Helical" evidence="1">
    <location>
        <begin position="149"/>
        <end position="168"/>
    </location>
</feature>
<feature type="domain" description="EamA" evidence="2">
    <location>
        <begin position="150"/>
        <end position="283"/>
    </location>
</feature>
<dbReference type="EMBL" id="DSLG01000002">
    <property type="protein sequence ID" value="HEA86563.1"/>
    <property type="molecule type" value="Genomic_DNA"/>
</dbReference>
<feature type="transmembrane region" description="Helical" evidence="1">
    <location>
        <begin position="267"/>
        <end position="284"/>
    </location>
</feature>
<evidence type="ECO:0000313" key="3">
    <source>
        <dbReference type="EMBL" id="HEA86563.1"/>
    </source>
</evidence>
<feature type="transmembrane region" description="Helical" evidence="1">
    <location>
        <begin position="66"/>
        <end position="86"/>
    </location>
</feature>
<dbReference type="InterPro" id="IPR000620">
    <property type="entry name" value="EamA_dom"/>
</dbReference>
<dbReference type="SUPFAM" id="SSF103481">
    <property type="entry name" value="Multidrug resistance efflux transporter EmrE"/>
    <property type="match status" value="2"/>
</dbReference>
<feature type="transmembrane region" description="Helical" evidence="1">
    <location>
        <begin position="32"/>
        <end position="54"/>
    </location>
</feature>
<dbReference type="Pfam" id="PF00892">
    <property type="entry name" value="EamA"/>
    <property type="match status" value="2"/>
</dbReference>
<gene>
    <name evidence="3" type="ORF">ENP94_00950</name>
</gene>
<dbReference type="InterPro" id="IPR037185">
    <property type="entry name" value="EmrE-like"/>
</dbReference>
<feature type="transmembrane region" description="Helical" evidence="1">
    <location>
        <begin position="92"/>
        <end position="112"/>
    </location>
</feature>
<feature type="domain" description="EamA" evidence="2">
    <location>
        <begin position="9"/>
        <end position="139"/>
    </location>
</feature>
<keyword evidence="1" id="KW-0472">Membrane</keyword>
<protein>
    <submittedName>
        <fullName evidence="3">DMT family transporter</fullName>
    </submittedName>
</protein>
<keyword evidence="1" id="KW-1133">Transmembrane helix</keyword>
<organism evidence="3">
    <name type="scientific">candidate division WOR-3 bacterium</name>
    <dbReference type="NCBI Taxonomy" id="2052148"/>
    <lineage>
        <taxon>Bacteria</taxon>
        <taxon>Bacteria division WOR-3</taxon>
    </lineage>
</organism>
<dbReference type="GO" id="GO:0016020">
    <property type="term" value="C:membrane"/>
    <property type="evidence" value="ECO:0007669"/>
    <property type="project" value="InterPro"/>
</dbReference>
<comment type="caution">
    <text evidence="3">The sequence shown here is derived from an EMBL/GenBank/DDBJ whole genome shotgun (WGS) entry which is preliminary data.</text>
</comment>
<evidence type="ECO:0000259" key="2">
    <source>
        <dbReference type="Pfam" id="PF00892"/>
    </source>
</evidence>
<feature type="transmembrane region" description="Helical" evidence="1">
    <location>
        <begin position="124"/>
        <end position="143"/>
    </location>
</feature>
<dbReference type="AlphaFoldDB" id="A0A7C1NBJ8"/>
<dbReference type="PANTHER" id="PTHR22911:SF76">
    <property type="entry name" value="EAMA DOMAIN-CONTAINING PROTEIN"/>
    <property type="match status" value="1"/>
</dbReference>
<proteinExistence type="predicted"/>
<feature type="transmembrane region" description="Helical" evidence="1">
    <location>
        <begin position="211"/>
        <end position="234"/>
    </location>
</feature>
<feature type="transmembrane region" description="Helical" evidence="1">
    <location>
        <begin position="241"/>
        <end position="261"/>
    </location>
</feature>
<evidence type="ECO:0000256" key="1">
    <source>
        <dbReference type="SAM" id="Phobius"/>
    </source>
</evidence>
<accession>A0A7C1NBJ8</accession>
<reference evidence="3" key="1">
    <citation type="journal article" date="2020" name="mSystems">
        <title>Genome- and Community-Level Interaction Insights into Carbon Utilization and Element Cycling Functions of Hydrothermarchaeota in Hydrothermal Sediment.</title>
        <authorList>
            <person name="Zhou Z."/>
            <person name="Liu Y."/>
            <person name="Xu W."/>
            <person name="Pan J."/>
            <person name="Luo Z.H."/>
            <person name="Li M."/>
        </authorList>
    </citation>
    <scope>NUCLEOTIDE SEQUENCE [LARGE SCALE GENOMIC DNA]</scope>
    <source>
        <strain evidence="3">SpSt-265</strain>
    </source>
</reference>